<dbReference type="eggNOG" id="COG0329">
    <property type="taxonomic scope" value="Bacteria"/>
</dbReference>
<keyword evidence="6" id="KW-1185">Reference proteome</keyword>
<dbReference type="PIRSF" id="PIRSF001365">
    <property type="entry name" value="DHDPS"/>
    <property type="match status" value="1"/>
</dbReference>
<dbReference type="EMBL" id="AQQW01000011">
    <property type="protein sequence ID" value="ETW11502.1"/>
    <property type="molecule type" value="Genomic_DNA"/>
</dbReference>
<evidence type="ECO:0000313" key="5">
    <source>
        <dbReference type="EMBL" id="ETW11502.1"/>
    </source>
</evidence>
<dbReference type="SUPFAM" id="SSF51569">
    <property type="entry name" value="Aldolase"/>
    <property type="match status" value="1"/>
</dbReference>
<organism evidence="5 6">
    <name type="scientific">Roseivivax marinus</name>
    <dbReference type="NCBI Taxonomy" id="1379903"/>
    <lineage>
        <taxon>Bacteria</taxon>
        <taxon>Pseudomonadati</taxon>
        <taxon>Pseudomonadota</taxon>
        <taxon>Alphaproteobacteria</taxon>
        <taxon>Rhodobacterales</taxon>
        <taxon>Roseobacteraceae</taxon>
        <taxon>Roseivivax</taxon>
    </lineage>
</organism>
<evidence type="ECO:0000256" key="4">
    <source>
        <dbReference type="PIRSR" id="PIRSR001365-2"/>
    </source>
</evidence>
<dbReference type="CDD" id="cd00408">
    <property type="entry name" value="DHDPS-like"/>
    <property type="match status" value="1"/>
</dbReference>
<gene>
    <name evidence="5" type="ORF">ATO8_16345</name>
</gene>
<comment type="caution">
    <text evidence="5">The sequence shown here is derived from an EMBL/GenBank/DDBJ whole genome shotgun (WGS) entry which is preliminary data.</text>
</comment>
<protein>
    <submittedName>
        <fullName evidence="5">Dihydrodipicolinate synthetase</fullName>
    </submittedName>
</protein>
<dbReference type="InterPro" id="IPR013785">
    <property type="entry name" value="Aldolase_TIM"/>
</dbReference>
<dbReference type="STRING" id="1379903.ATO8_16345"/>
<evidence type="ECO:0000256" key="1">
    <source>
        <dbReference type="ARBA" id="ARBA00023239"/>
    </source>
</evidence>
<feature type="binding site" evidence="4">
    <location>
        <position position="215"/>
    </location>
    <ligand>
        <name>pyruvate</name>
        <dbReference type="ChEBI" id="CHEBI:15361"/>
    </ligand>
</feature>
<dbReference type="Pfam" id="PF00701">
    <property type="entry name" value="DHDPS"/>
    <property type="match status" value="1"/>
</dbReference>
<accession>W4HFG6</accession>
<dbReference type="PANTHER" id="PTHR12128">
    <property type="entry name" value="DIHYDRODIPICOLINATE SYNTHASE"/>
    <property type="match status" value="1"/>
</dbReference>
<dbReference type="AlphaFoldDB" id="W4HFG6"/>
<dbReference type="RefSeq" id="WP_043846051.1">
    <property type="nucleotide sequence ID" value="NZ_AQQW01000011.1"/>
</dbReference>
<keyword evidence="1 2" id="KW-0456">Lyase</keyword>
<dbReference type="InterPro" id="IPR002220">
    <property type="entry name" value="DapA-like"/>
</dbReference>
<name>W4HFG6_9RHOB</name>
<proteinExistence type="inferred from homology"/>
<dbReference type="GO" id="GO:0008840">
    <property type="term" value="F:4-hydroxy-tetrahydrodipicolinate synthase activity"/>
    <property type="evidence" value="ECO:0007669"/>
    <property type="project" value="TreeGrafter"/>
</dbReference>
<sequence>MTDTNAHAIAPGVIAPNLTPFEDDLSIARDLYLENARRLLNDGCVALAPFGTTGEALSVSTAERLEMLEHLVANGVDPARLIPGTGLANLPETADLTRRVIEMGCAGAMILPPFYFKGVSDDGLYAYYARLIEWVGRDDLAIYLYHIPQVSGVPLSIDLVRRLKADFPGQIVGIKDSSGDWTNTEALFDIEGLIVYPGSELPLFEALELGAPGCITATANVNTQAIARVVELYRQGETEEARGAFEKVRTLRLTVQDYAPIPAQKRLLAMQTGDGRWSNVRPPLEPLGEATGRELADLLREKVGLDVA</sequence>
<feature type="active site" description="Schiff-base intermediate with substrate" evidence="3">
    <location>
        <position position="175"/>
    </location>
</feature>
<evidence type="ECO:0000313" key="6">
    <source>
        <dbReference type="Proteomes" id="UP000019063"/>
    </source>
</evidence>
<dbReference type="PATRIC" id="fig|1317118.6.peg.3361"/>
<feature type="active site" description="Proton donor/acceptor" evidence="3">
    <location>
        <position position="145"/>
    </location>
</feature>
<dbReference type="PANTHER" id="PTHR12128:SF67">
    <property type="entry name" value="BLR3884 PROTEIN"/>
    <property type="match status" value="1"/>
</dbReference>
<reference evidence="5 6" key="1">
    <citation type="journal article" date="2014" name="Antonie Van Leeuwenhoek">
        <title>Roseivivax atlanticus sp. nov., isolated from surface seawater of the Atlantic Ocean.</title>
        <authorList>
            <person name="Li G."/>
            <person name="Lai Q."/>
            <person name="Liu X."/>
            <person name="Sun F."/>
            <person name="Shao Z."/>
        </authorList>
    </citation>
    <scope>NUCLEOTIDE SEQUENCE [LARGE SCALE GENOMIC DNA]</scope>
    <source>
        <strain evidence="5 6">22II-s10s</strain>
    </source>
</reference>
<evidence type="ECO:0000256" key="3">
    <source>
        <dbReference type="PIRSR" id="PIRSR001365-1"/>
    </source>
</evidence>
<evidence type="ECO:0000256" key="2">
    <source>
        <dbReference type="PIRNR" id="PIRNR001365"/>
    </source>
</evidence>
<dbReference type="SMART" id="SM01130">
    <property type="entry name" value="DHDPS"/>
    <property type="match status" value="1"/>
</dbReference>
<dbReference type="Gene3D" id="3.20.20.70">
    <property type="entry name" value="Aldolase class I"/>
    <property type="match status" value="1"/>
</dbReference>
<dbReference type="PRINTS" id="PR00146">
    <property type="entry name" value="DHPICSNTHASE"/>
</dbReference>
<dbReference type="Proteomes" id="UP000019063">
    <property type="component" value="Unassembled WGS sequence"/>
</dbReference>
<feature type="binding site" evidence="4">
    <location>
        <position position="53"/>
    </location>
    <ligand>
        <name>pyruvate</name>
        <dbReference type="ChEBI" id="CHEBI:15361"/>
    </ligand>
</feature>
<comment type="similarity">
    <text evidence="2">Belongs to the DapA family.</text>
</comment>